<evidence type="ECO:0000256" key="1">
    <source>
        <dbReference type="ARBA" id="ARBA00022729"/>
    </source>
</evidence>
<keyword evidence="3" id="KW-0325">Glycoprotein</keyword>
<proteinExistence type="predicted"/>
<dbReference type="Pfam" id="PF13517">
    <property type="entry name" value="FG-GAP_3"/>
    <property type="match status" value="5"/>
</dbReference>
<dbReference type="Gene3D" id="2.130.10.130">
    <property type="entry name" value="Integrin alpha, N-terminal"/>
    <property type="match status" value="4"/>
</dbReference>
<dbReference type="InterPro" id="IPR028994">
    <property type="entry name" value="Integrin_alpha_N"/>
</dbReference>
<evidence type="ECO:0000259" key="4">
    <source>
        <dbReference type="Pfam" id="PF07593"/>
    </source>
</evidence>
<comment type="caution">
    <text evidence="5">The sequence shown here is derived from an EMBL/GenBank/DDBJ whole genome shotgun (WGS) entry which is preliminary data.</text>
</comment>
<dbReference type="InterPro" id="IPR027039">
    <property type="entry name" value="Crtac1"/>
</dbReference>
<keyword evidence="6" id="KW-1185">Reference proteome</keyword>
<keyword evidence="1" id="KW-0732">Signal</keyword>
<evidence type="ECO:0000313" key="5">
    <source>
        <dbReference type="EMBL" id="MFD2099081.1"/>
    </source>
</evidence>
<keyword evidence="2" id="KW-0677">Repeat</keyword>
<dbReference type="Pfam" id="PF07593">
    <property type="entry name" value="UnbV_ASPIC"/>
    <property type="match status" value="1"/>
</dbReference>
<dbReference type="InterPro" id="IPR013517">
    <property type="entry name" value="FG-GAP"/>
</dbReference>
<evidence type="ECO:0000313" key="6">
    <source>
        <dbReference type="Proteomes" id="UP001597342"/>
    </source>
</evidence>
<dbReference type="EMBL" id="JBHUHU010000001">
    <property type="protein sequence ID" value="MFD2099081.1"/>
    <property type="molecule type" value="Genomic_DNA"/>
</dbReference>
<feature type="domain" description="ASPIC/UnbV" evidence="4">
    <location>
        <begin position="515"/>
        <end position="582"/>
    </location>
</feature>
<name>A0ABW4XU48_9FLAO</name>
<dbReference type="PANTHER" id="PTHR16026">
    <property type="entry name" value="CARTILAGE ACIDIC PROTEIN 1"/>
    <property type="match status" value="1"/>
</dbReference>
<protein>
    <submittedName>
        <fullName evidence="5">VCBS repeat-containing protein</fullName>
    </submittedName>
</protein>
<organism evidence="5 6">
    <name type="scientific">Flagellimonas iocasae</name>
    <dbReference type="NCBI Taxonomy" id="2055905"/>
    <lineage>
        <taxon>Bacteria</taxon>
        <taxon>Pseudomonadati</taxon>
        <taxon>Bacteroidota</taxon>
        <taxon>Flavobacteriia</taxon>
        <taxon>Flavobacteriales</taxon>
        <taxon>Flavobacteriaceae</taxon>
        <taxon>Flagellimonas</taxon>
    </lineage>
</organism>
<evidence type="ECO:0000256" key="2">
    <source>
        <dbReference type="ARBA" id="ARBA00022737"/>
    </source>
</evidence>
<dbReference type="PANTHER" id="PTHR16026:SF0">
    <property type="entry name" value="CARTILAGE ACIDIC PROTEIN 1"/>
    <property type="match status" value="1"/>
</dbReference>
<accession>A0ABW4XU48</accession>
<dbReference type="SMART" id="SM00191">
    <property type="entry name" value="Int_alpha"/>
    <property type="match status" value="2"/>
</dbReference>
<dbReference type="InterPro" id="IPR011519">
    <property type="entry name" value="UnbV_ASPIC"/>
</dbReference>
<dbReference type="SUPFAM" id="SSF69318">
    <property type="entry name" value="Integrin alpha N-terminal domain"/>
    <property type="match status" value="3"/>
</dbReference>
<dbReference type="Proteomes" id="UP001597342">
    <property type="component" value="Unassembled WGS sequence"/>
</dbReference>
<gene>
    <name evidence="5" type="ORF">ACFSJE_04795</name>
</gene>
<dbReference type="InterPro" id="IPR013519">
    <property type="entry name" value="Int_alpha_beta-p"/>
</dbReference>
<reference evidence="6" key="1">
    <citation type="journal article" date="2019" name="Int. J. Syst. Evol. Microbiol.">
        <title>The Global Catalogue of Microorganisms (GCM) 10K type strain sequencing project: providing services to taxonomists for standard genome sequencing and annotation.</title>
        <authorList>
            <consortium name="The Broad Institute Genomics Platform"/>
            <consortium name="The Broad Institute Genome Sequencing Center for Infectious Disease"/>
            <person name="Wu L."/>
            <person name="Ma J."/>
        </authorList>
    </citation>
    <scope>NUCLEOTIDE SEQUENCE [LARGE SCALE GENOMIC DNA]</scope>
    <source>
        <strain evidence="6">JCM 3389</strain>
    </source>
</reference>
<dbReference type="RefSeq" id="WP_379829844.1">
    <property type="nucleotide sequence ID" value="NZ_JBHUHU010000001.1"/>
</dbReference>
<sequence>MGRFLTLFFGLTLLLHSCAKKEEAPIDGKIFETLPSNITGIEFSNNLTESHALNYFTYSYLYMGGGLAAGDINNDGLVDLYFTGNQVSNKLYLNKGNLKFEDITEKAGVAGDGRWYTGVTMADINDDGLLDIYCSVSGKFPPFNNQLFINNGDGTFTEKAATYGVADAGNSIQSTFFDFDKDGDLDLYVGNYPPANFNSPNAYYLHKMKNHTYQEVDHLYRNDGTTFTDVSAQAGIANYGLTLGTTVGDLNNDGWPDIYISNDFSTPDYLYLNNGDGTFKDVLRQSTGHTAFYGMGIDVADVNNDGNLDVYQPDMDSPINRRQKANMVSMNPELFWSTVRSGFHYQYMHNCLQLNSGVFFNNIPYFNNVSRMAGVSSTDWTWGGLFADFDNDGYKDLFVSNGTRREVSNHDYFDDLEGKRNEFLNLSLSIPSERMDNFMFKNNGDMTFKKMNEDWNIKFEGFSTGAIYVDLDNDGDLEVVTNNLDDKASVFKNKSSAINNHITLQFKGKKGNSFGLGTRVYVTTNQQTQLQEMTLSRGFQSSVAPQLYFGLGNAPKIDELKIVWDDGKEQVMREIDVNQIVTLDYNDAVVASEKAESTKKTIFDSFNKGSFPVFRHKENYNDDFSTQVLLPHKMSTFGPALAVGDLNNDGKDDYFVGGASGFPGTIFLQTDDGFDSVEAPVLEKDKTSEDIGAVIFDADMDGDNDLYVVSGGYEFSPNAAELQDRLYLNDGKGQLTKASSGVLPKMLTSGSKVYAEDFDKDGKQDILVLGRQTPGNYPNAASSYLLKNVGENGKPKFEHFSSQITELLTNLGMATGASITDFDKDGWLDIIIVGEWMPITIFKNYQGSFRNVSEEMGLTEATRGWWWSIQEGDFDGDGDMDYILGNNGLNYKYKAKEEETFDIYFDDFDENGKGDIVLGYYNQGEQYPVRGRECSSQQIPGIKDKFKNYQSFSTATLQEVYGTEKLEKSLHYQVKSFASSYMENRDGKFILHVLPMEAQVSSVNRILVDDYDNDGHLDALLAGNLFASEVETPRNDAGYGIFLKGDGKGGLIPTAASESGFFVPGDVKDMAMITAHGKPYILVAKNNDYMQYVRIGG</sequence>
<evidence type="ECO:0000256" key="3">
    <source>
        <dbReference type="ARBA" id="ARBA00023180"/>
    </source>
</evidence>